<dbReference type="RefSeq" id="WP_007579183.1">
    <property type="nucleotide sequence ID" value="NZ_AKAU01000053.1"/>
</dbReference>
<name>A0ABN0FSD1_9BURK</name>
<comment type="caution">
    <text evidence="1">The sequence shown here is derived from an EMBL/GenBank/DDBJ whole genome shotgun (WGS) entry which is preliminary data.</text>
</comment>
<protein>
    <recommendedName>
        <fullName evidence="3">ISKra4 family transposase</fullName>
    </recommendedName>
</protein>
<evidence type="ECO:0000313" key="2">
    <source>
        <dbReference type="Proteomes" id="UP000004980"/>
    </source>
</evidence>
<evidence type="ECO:0000313" key="1">
    <source>
        <dbReference type="EMBL" id="EIN01798.1"/>
    </source>
</evidence>
<evidence type="ECO:0008006" key="3">
    <source>
        <dbReference type="Google" id="ProtNLM"/>
    </source>
</evidence>
<keyword evidence="2" id="KW-1185">Reference proteome</keyword>
<dbReference type="EMBL" id="AKAU01000053">
    <property type="protein sequence ID" value="EIN01798.1"/>
    <property type="molecule type" value="Genomic_DNA"/>
</dbReference>
<organism evidence="1 2">
    <name type="scientific">Paraburkholderia hospita</name>
    <dbReference type="NCBI Taxonomy" id="169430"/>
    <lineage>
        <taxon>Bacteria</taxon>
        <taxon>Pseudomonadati</taxon>
        <taxon>Pseudomonadota</taxon>
        <taxon>Betaproteobacteria</taxon>
        <taxon>Burkholderiales</taxon>
        <taxon>Burkholderiaceae</taxon>
        <taxon>Paraburkholderia</taxon>
    </lineage>
</organism>
<dbReference type="Proteomes" id="UP000004980">
    <property type="component" value="Unassembled WGS sequence"/>
</dbReference>
<accession>A0ABN0FSD1</accession>
<gene>
    <name evidence="1" type="ORF">WQE_07207</name>
</gene>
<proteinExistence type="predicted"/>
<reference evidence="1 2" key="1">
    <citation type="journal article" date="2012" name="J. Bacteriol.">
        <title>Draft Genome Sequence of the Soil Bacterium Burkholderia terrae Strain BS001, Which Interacts with Fungal Surface Structures.</title>
        <authorList>
            <person name="Nazir R."/>
            <person name="Hansen M.A."/>
            <person name="Sorensen S."/>
            <person name="van Elsas J.D."/>
        </authorList>
    </citation>
    <scope>NUCLEOTIDE SEQUENCE [LARGE SCALE GENOMIC DNA]</scope>
    <source>
        <strain evidence="1 2">BS001</strain>
    </source>
</reference>
<sequence>MNIVAGRATFKDGPPKLYAYVHKEVTSAAARLDQFLSRNGVAIDERVTVISDDGGEFAKTIEGSKLARGRILDWFHIAMKFRAAQRFPCLGAT</sequence>